<gene>
    <name evidence="1" type="ORF">NIES23_55480</name>
    <name evidence="2" type="ORF">NIES23_62230</name>
</gene>
<keyword evidence="2" id="KW-0614">Plasmid</keyword>
<name>A0A1Z4KWL3_ANAVA</name>
<geneLocation type="plasmid" evidence="1">
    <name>plasmid1</name>
</geneLocation>
<geneLocation type="plasmid" evidence="2">
    <name>plasmid3</name>
</geneLocation>
<protein>
    <submittedName>
        <fullName evidence="2">Uncharacterized protein</fullName>
    </submittedName>
</protein>
<dbReference type="AlphaFoldDB" id="A0A1Z4KWL3"/>
<reference evidence="2 3" key="1">
    <citation type="submission" date="2017-06" db="EMBL/GenBank/DDBJ databases">
        <title>Genome sequencing of cyanobaciteial culture collection at National Institute for Environmental Studies (NIES).</title>
        <authorList>
            <person name="Hirose Y."/>
            <person name="Shimura Y."/>
            <person name="Fujisawa T."/>
            <person name="Nakamura Y."/>
            <person name="Kawachi M."/>
        </authorList>
    </citation>
    <scope>NUCLEOTIDE SEQUENCE [LARGE SCALE GENOMIC DNA]</scope>
    <source>
        <strain evidence="2 3">NIES-23</strain>
        <plasmid evidence="3">Plasmid Plasmid1 dna</plasmid>
        <plasmid evidence="3">Plasmid Plasmid3 dna</plasmid>
        <plasmid evidence="1">plasmid1</plasmid>
        <plasmid evidence="2">plasmid3</plasmid>
    </source>
</reference>
<sequence length="156" mass="18274">MDYTSPSKYILLTTEREMNEAGANIFGCNLKEAKSKKHATQYLQKMAKYRQKIHQNNKNWIDIYIKSRGKYKFVVTADCVEGFSENKYRFSPASVKKIQEYLSGKVYKTECCFDEDRGNAVIYARLTSWEDARDFANYLAKLDLDCYVDERSRYSA</sequence>
<organism evidence="2 3">
    <name type="scientific">Trichormus variabilis NIES-23</name>
    <dbReference type="NCBI Taxonomy" id="1973479"/>
    <lineage>
        <taxon>Bacteria</taxon>
        <taxon>Bacillati</taxon>
        <taxon>Cyanobacteriota</taxon>
        <taxon>Cyanophyceae</taxon>
        <taxon>Nostocales</taxon>
        <taxon>Nostocaceae</taxon>
        <taxon>Trichormus</taxon>
    </lineage>
</organism>
<evidence type="ECO:0000313" key="3">
    <source>
        <dbReference type="Proteomes" id="UP000217507"/>
    </source>
</evidence>
<dbReference type="Proteomes" id="UP000217507">
    <property type="component" value="Plasmid Plasmid1 dna"/>
</dbReference>
<evidence type="ECO:0000313" key="1">
    <source>
        <dbReference type="EMBL" id="BAY72720.1"/>
    </source>
</evidence>
<evidence type="ECO:0000313" key="2">
    <source>
        <dbReference type="EMBL" id="BAY73395.1"/>
    </source>
</evidence>
<dbReference type="Proteomes" id="UP000217507">
    <property type="component" value="Plasmid Plasmid3 dna"/>
</dbReference>
<dbReference type="EMBL" id="AP018219">
    <property type="protein sequence ID" value="BAY73395.1"/>
    <property type="molecule type" value="Genomic_DNA"/>
</dbReference>
<accession>A0A1Z4KWL3</accession>
<proteinExistence type="predicted"/>
<dbReference type="EMBL" id="AP018217">
    <property type="protein sequence ID" value="BAY72720.1"/>
    <property type="molecule type" value="Genomic_DNA"/>
</dbReference>